<dbReference type="InterPro" id="IPR007099">
    <property type="entry name" value="RNA-dir_pol_NSvirus"/>
</dbReference>
<name>A0A7D9MVT6_9VIRU</name>
<evidence type="ECO:0000256" key="9">
    <source>
        <dbReference type="ARBA" id="ARBA00022741"/>
    </source>
</evidence>
<dbReference type="Pfam" id="PF15518">
    <property type="entry name" value="L_protein_N"/>
    <property type="match status" value="1"/>
</dbReference>
<accession>A0A7D9MVT6</accession>
<evidence type="ECO:0000256" key="13">
    <source>
        <dbReference type="ARBA" id="ARBA00030285"/>
    </source>
</evidence>
<evidence type="ECO:0000256" key="5">
    <source>
        <dbReference type="ARBA" id="ARBA00018602"/>
    </source>
</evidence>
<dbReference type="GeneID" id="80553704"/>
<comment type="subcellular location">
    <subcellularLocation>
        <location evidence="3">Host cell</location>
    </subcellularLocation>
</comment>
<dbReference type="Proteomes" id="UP001300400">
    <property type="component" value="Genome"/>
</dbReference>
<reference evidence="19 20" key="1">
    <citation type="submission" date="2019-05" db="EMBL/GenBank/DDBJ databases">
        <title>Genomic Characterization of 104 Bunyaviruses in the Families Peribunyaviridae, Nairoviridae, and Phenuiviridae.</title>
        <authorList>
            <person name="Kapuscinski M."/>
            <person name="Bergren N."/>
            <person name="Russell B."/>
            <person name="Lee J."/>
            <person name="Borland E."/>
            <person name="King D."/>
            <person name="Burkhalter K."/>
            <person name="Stenglein M."/>
            <person name="Kading R."/>
        </authorList>
    </citation>
    <scope>NUCLEOTIDE SEQUENCE [LARGE SCALE GENOMIC DNA]</scope>
    <source>
        <strain evidence="19 20">BP 8090</strain>
    </source>
</reference>
<dbReference type="Pfam" id="PF04196">
    <property type="entry name" value="Bunya_RdRp"/>
    <property type="match status" value="1"/>
</dbReference>
<evidence type="ECO:0000256" key="8">
    <source>
        <dbReference type="ARBA" id="ARBA00022695"/>
    </source>
</evidence>
<dbReference type="GO" id="GO:0003968">
    <property type="term" value="F:RNA-directed RNA polymerase activity"/>
    <property type="evidence" value="ECO:0007669"/>
    <property type="project" value="UniProtKB-KW"/>
</dbReference>
<dbReference type="PROSITE" id="PS50525">
    <property type="entry name" value="RDRP_SSRNA_NEG_SEG"/>
    <property type="match status" value="1"/>
</dbReference>
<keyword evidence="12" id="KW-0693">Viral RNA replication</keyword>
<evidence type="ECO:0000256" key="1">
    <source>
        <dbReference type="ARBA" id="ARBA00001936"/>
    </source>
</evidence>
<keyword evidence="7" id="KW-0808">Transferase</keyword>
<organism evidence="19 20">
    <name type="scientific">Termeil virus</name>
    <dbReference type="NCBI Taxonomy" id="2748250"/>
    <lineage>
        <taxon>Viruses</taxon>
        <taxon>Riboviria</taxon>
        <taxon>Orthornavirae</taxon>
        <taxon>Negarnaviricota</taxon>
        <taxon>Polyploviricotina</taxon>
        <taxon>Bunyaviricetes</taxon>
        <taxon>Elliovirales</taxon>
        <taxon>Peribunyaviridae</taxon>
        <taxon>Orthobunyavirus</taxon>
        <taxon>Orthobunyavirus termeilense</taxon>
    </lineage>
</organism>
<comment type="cofactor">
    <cofactor evidence="1">
        <name>Mn(2+)</name>
        <dbReference type="ChEBI" id="CHEBI:29035"/>
    </cofactor>
</comment>
<comment type="cofactor">
    <cofactor evidence="2">
        <name>Mg(2+)</name>
        <dbReference type="ChEBI" id="CHEBI:18420"/>
    </cofactor>
</comment>
<dbReference type="GO" id="GO:0039694">
    <property type="term" value="P:viral RNA genome replication"/>
    <property type="evidence" value="ECO:0007669"/>
    <property type="project" value="InterPro"/>
</dbReference>
<comment type="catalytic activity">
    <reaction evidence="17">
        <text>RNA(n) + a ribonucleoside 5'-triphosphate = RNA(n+1) + diphosphate</text>
        <dbReference type="Rhea" id="RHEA:21248"/>
        <dbReference type="Rhea" id="RHEA-COMP:14527"/>
        <dbReference type="Rhea" id="RHEA-COMP:17342"/>
        <dbReference type="ChEBI" id="CHEBI:33019"/>
        <dbReference type="ChEBI" id="CHEBI:61557"/>
        <dbReference type="ChEBI" id="CHEBI:140395"/>
        <dbReference type="EC" id="2.7.7.48"/>
    </reaction>
</comment>
<dbReference type="KEGG" id="vg:80553704"/>
<evidence type="ECO:0000256" key="16">
    <source>
        <dbReference type="ARBA" id="ARBA00034123"/>
    </source>
</evidence>
<dbReference type="InterPro" id="IPR007322">
    <property type="entry name" value="RNA_pol_bunyavir"/>
</dbReference>
<evidence type="ECO:0000313" key="20">
    <source>
        <dbReference type="Proteomes" id="UP001300400"/>
    </source>
</evidence>
<feature type="domain" description="RdRp catalytic" evidence="18">
    <location>
        <begin position="1036"/>
        <end position="1222"/>
    </location>
</feature>
<dbReference type="NCBIfam" id="TIGR04202">
    <property type="entry name" value="capSnatchArena"/>
    <property type="match status" value="1"/>
</dbReference>
<evidence type="ECO:0000256" key="17">
    <source>
        <dbReference type="ARBA" id="ARBA00048744"/>
    </source>
</evidence>
<keyword evidence="6" id="KW-0696">RNA-directed RNA polymerase</keyword>
<evidence type="ECO:0000256" key="15">
    <source>
        <dbReference type="ARBA" id="ARBA00031012"/>
    </source>
</evidence>
<evidence type="ECO:0000256" key="14">
    <source>
        <dbReference type="ARBA" id="ARBA00030436"/>
    </source>
</evidence>
<comment type="similarity">
    <text evidence="16">Belongs to the Bunyavirales RNA polymerase family.</text>
</comment>
<dbReference type="GO" id="GO:0000166">
    <property type="term" value="F:nucleotide binding"/>
    <property type="evidence" value="ECO:0007669"/>
    <property type="project" value="UniProtKB-KW"/>
</dbReference>
<proteinExistence type="inferred from homology"/>
<dbReference type="InterPro" id="IPR048547">
    <property type="entry name" value="L_thumb_ring_bunyavir"/>
</dbReference>
<evidence type="ECO:0000256" key="4">
    <source>
        <dbReference type="ARBA" id="ARBA00012494"/>
    </source>
</evidence>
<sequence>MENREYQAFLGRINAVSDPTVGKIIYDDIMMSRHNYFGRELCGALGIQYRNDVPLVDILLDTVIDFDPINMKVPNITPDNYYYRNGILYLIDYKVSVSDEATTYTYNKYYDLTRELDANLDVTIEVVVIRVNPMTKEIYCTVPDFLNNFNMGQLELNFDRFLELKDMLFEKFRDDDDFHQQVGHGDFTLTAPWCVDGCKDLYSHPIYKEFKYSMNVPGRRLFEESVNFNSYSGEKWNVNLIKVKDFYENDYNDYIQAKAKEIFTIGDTYPRPSSREIEEGWALMKERVLDQRDVIKDPAKQKPSVHLIWSPGNPDISNKTIDKLIIYSKILQKIEGASPHKNIFQAIGRMMDIKDNITEYESFCDKLKTEARKSNKQVQNKKIQYQKIGDATVCWEQQFLFTTEYTSPIERSKFFKEFLGIGGHKVFSYKDENDTKGNLEKPKILDFDDTIIKIAASKMVKSTKNFLSSEKNFEILEFILEYFGPNIKSCSEENFKTLKDVMNTNFWACLNDFSVLVKNILAVSQYNKHNTFRIAMCANNCLFAIIYPSADIKTRRATVVFSTVTLHKDKDSVLNCGALHQTFKVPGGYLSMSKAIRLDKERCQRIVTSPGLFLMNCLLLYNNNDTIDIKDVMTFSFFTSLSITKAMLSLTEPSRYMIMNSLAISSNVKGYIEDKFSPYTKTLFSVHMTNLIKNGCMNAYLQRDKIAIRDIFMTDYDIKQKGVKEVRNINSIWFPGMVDLKEYLNQVYLPFYYNAKGLHEKHHVIIDLAKTVLEIEQEQRVMIQEIWSQKEKKQTVNLPILVHSLCKNLLVDTTRKNYLRSRIETMNNFRRPITTISTFTSSKSCIKVGDFREFKSKAQKKSEKAQESHVKKMRVANPLFFEEEKRESKVVHASYEHLIGAVPNYVDYMSVKVFDRLYEKIKDGEVDDRPSIELIMDTMVDHRTFYFSFFNKGQKTAKDREIFVGEFEVKMCLYCLERISKERCKVNPDEMISQPGDGKLKVIEQKAEAEIRFLVEKLRGQKKKIEAELLQGIDLDFAEERLKGLVIQINADMSKWSAQDVLYKYFWLVALDPILYPQEKERILFFLCNYMQKRLLMPDELMCNILDQKVLRDEDIIMEMTEQLSQNYVEIKRNWLQGNLNYTSSYLHSCAMSVYKDVIKKSVQYLDGEVLVNSLVHSDDNQTSLIYIQNKIDDDIIISHAIEMFEKVCMSFGNQVNRKKTYITNILKEFVSLFNIYGEPFSIVGRFLLTSVGDCSYTGPYEDLSSRLSSAQTALKHGAKPSLIWLSIGISHWITYMTYNMLPGQVNDPLPFFPCSNRTEIPIELGGILNSNLSMTAIVGLEAGNLNFLINLLKKYVPVEKKRETITVQCSSVAEWDISQMSTSERFYLKVLRHLVLDDQISSDDTMGETSDMRSRSILTPRKFTTIGSLRRLVSFNDYQNQMQSKDGMSEIFQYMLDNPELLVTKGETVENFLKMIIYRFNSKRFKESLSIQNPAQLFIEQMLFSRKPVIDFNGIREKYLNLIDSVKDEENPGIIGRVTYQDAYRLLIRDLNSLNLTNEDIEVVYSYVILNDPLMTTVANIQLLSIIANPQQRMGLSCNSMPEFRNMRLIKNSPALVLRAYSHSTTNIGNCDPREMERDLYHLKEFIEATNLEGKMIERIQNRQKEKGSRDLQFEVKETTAFYQICYSYIKSTEHRIKIFILPMKAQNTVDFCSLIQGNTISDRFWYTIHYLKPILSTKAKGVIQRTPLNELNIAKECFKLIAHFGDIFIAEESRSAFLQRMIREYSYKDLKVEYLYNMLIKDNSRIQFLPLLFRTGDLTQKDVDKFDALKNSERVTWNQWQISRTMDIGTIDLVITGQNRQIAIKGKDNMLEISELLLNRVDQDNILFAGRKLLNARHGLRFEKFLEHQIEPGNYYITYQKKGRGQYTYQIHHFNSIVRRQSDYEQSSGRMFNRLVPVCPVNVGQVAEQSKINIRTLDYMNNENFSLSRIIVSQNEYATVRKSSFAKMPLFEGPPMQTGMFDVLKLMKSPELMSLDYNDLVSTSLVSFAKMLSCSGSPNIEEDMLVFSDDPMEVTEETEIFCNPVFTIKVSKQGEKSMSYRNALLRSIHTGADGFMSAFCWDTDGFISETNLGILESLVSIMRILKTNEWSSILENCIHICMIKNNMDTMFHTFDMPEAFLINKYTQEINWLRLRDFLKEIPGVREEPWGTMFEHFRNKSLAMIEKEMKPRETFDSFKQVLKKKGGKSMFVFEA</sequence>
<evidence type="ECO:0000256" key="2">
    <source>
        <dbReference type="ARBA" id="ARBA00001946"/>
    </source>
</evidence>
<dbReference type="EC" id="2.7.7.48" evidence="4"/>
<keyword evidence="11" id="KW-0460">Magnesium</keyword>
<dbReference type="GO" id="GO:0016787">
    <property type="term" value="F:hydrolase activity"/>
    <property type="evidence" value="ECO:0007669"/>
    <property type="project" value="UniProtKB-KW"/>
</dbReference>
<dbReference type="GO" id="GO:0006351">
    <property type="term" value="P:DNA-templated transcription"/>
    <property type="evidence" value="ECO:0007669"/>
    <property type="project" value="InterPro"/>
</dbReference>
<dbReference type="EMBL" id="MK896450">
    <property type="protein sequence ID" value="QLA47018.1"/>
    <property type="molecule type" value="Viral_cRNA"/>
</dbReference>
<keyword evidence="10" id="KW-0378">Hydrolase</keyword>
<keyword evidence="9" id="KW-0547">Nucleotide-binding</keyword>
<dbReference type="Pfam" id="PF21561">
    <property type="entry name" value="L_thumb_ring_vir"/>
    <property type="match status" value="1"/>
</dbReference>
<dbReference type="Gene3D" id="3.40.91.60">
    <property type="match status" value="1"/>
</dbReference>
<evidence type="ECO:0000313" key="19">
    <source>
        <dbReference type="EMBL" id="QLA47018.1"/>
    </source>
</evidence>
<keyword evidence="8" id="KW-0548">Nucleotidyltransferase</keyword>
<protein>
    <recommendedName>
        <fullName evidence="5">RNA-directed RNA polymerase L</fullName>
        <ecNumber evidence="4">2.7.7.48</ecNumber>
    </recommendedName>
    <alternativeName>
        <fullName evidence="13">Large structural protein</fullName>
    </alternativeName>
    <alternativeName>
        <fullName evidence="15">Replicase</fullName>
    </alternativeName>
    <alternativeName>
        <fullName evidence="14">Transcriptase</fullName>
    </alternativeName>
</protein>
<evidence type="ECO:0000256" key="11">
    <source>
        <dbReference type="ARBA" id="ARBA00022842"/>
    </source>
</evidence>
<dbReference type="InterPro" id="IPR029124">
    <property type="entry name" value="L_protein_N"/>
</dbReference>
<evidence type="ECO:0000256" key="10">
    <source>
        <dbReference type="ARBA" id="ARBA00022801"/>
    </source>
</evidence>
<evidence type="ECO:0000256" key="12">
    <source>
        <dbReference type="ARBA" id="ARBA00022953"/>
    </source>
</evidence>
<dbReference type="InterPro" id="IPR048006">
    <property type="entry name" value="CapSnatch_bunyavir"/>
</dbReference>
<evidence type="ECO:0000256" key="3">
    <source>
        <dbReference type="ARBA" id="ARBA00004340"/>
    </source>
</evidence>
<evidence type="ECO:0000256" key="7">
    <source>
        <dbReference type="ARBA" id="ARBA00022679"/>
    </source>
</evidence>
<keyword evidence="20" id="KW-1185">Reference proteome</keyword>
<dbReference type="GO" id="GO:0043657">
    <property type="term" value="C:host cell"/>
    <property type="evidence" value="ECO:0007669"/>
    <property type="project" value="UniProtKB-SubCell"/>
</dbReference>
<dbReference type="RefSeq" id="YP_010840644.1">
    <property type="nucleotide sequence ID" value="NC_078896.1"/>
</dbReference>
<dbReference type="CDD" id="cd22349">
    <property type="entry name" value="PDDEXK_RNA_polymerase-like"/>
    <property type="match status" value="1"/>
</dbReference>
<evidence type="ECO:0000256" key="6">
    <source>
        <dbReference type="ARBA" id="ARBA00022484"/>
    </source>
</evidence>
<evidence type="ECO:0000259" key="18">
    <source>
        <dbReference type="PROSITE" id="PS50525"/>
    </source>
</evidence>